<evidence type="ECO:0000256" key="11">
    <source>
        <dbReference type="ARBA" id="ARBA00023098"/>
    </source>
</evidence>
<dbReference type="PANTHER" id="PTHR34299:SF1">
    <property type="entry name" value="DIACYLGLYCEROL KINASE"/>
    <property type="match status" value="1"/>
</dbReference>
<feature type="transmembrane region" description="Helical" evidence="19">
    <location>
        <begin position="28"/>
        <end position="45"/>
    </location>
</feature>
<keyword evidence="14" id="KW-1208">Phospholipid metabolism</keyword>
<dbReference type="Gene3D" id="1.10.287.3610">
    <property type="match status" value="1"/>
</dbReference>
<name>W6RW62_9CLOT</name>
<evidence type="ECO:0000256" key="4">
    <source>
        <dbReference type="ARBA" id="ARBA00022516"/>
    </source>
</evidence>
<dbReference type="InterPro" id="IPR000326">
    <property type="entry name" value="PAP2/HPO"/>
</dbReference>
<comment type="cofactor">
    <cofactor evidence="18">
        <name>Mg(2+)</name>
        <dbReference type="ChEBI" id="CHEBI:18420"/>
    </cofactor>
    <text evidence="18">Mn(2+), Zn(2+), Cd(2+) and Co(2+) support activity to lesser extents.</text>
</comment>
<evidence type="ECO:0000256" key="2">
    <source>
        <dbReference type="ARBA" id="ARBA00005967"/>
    </source>
</evidence>
<dbReference type="InterPro" id="IPR036938">
    <property type="entry name" value="PAP2/HPO_sf"/>
</dbReference>
<dbReference type="Gene3D" id="1.20.144.10">
    <property type="entry name" value="Phosphatidic acid phosphatase type 2/haloperoxidase"/>
    <property type="match status" value="1"/>
</dbReference>
<dbReference type="CDD" id="cd03383">
    <property type="entry name" value="PAP2_diacylglycerolkinase"/>
    <property type="match status" value="1"/>
</dbReference>
<comment type="subcellular location">
    <subcellularLocation>
        <location evidence="1">Cell membrane</location>
        <topology evidence="1">Multi-pass membrane protein</topology>
    </subcellularLocation>
</comment>
<keyword evidence="7 17" id="KW-0547">Nucleotide-binding</keyword>
<evidence type="ECO:0000256" key="15">
    <source>
        <dbReference type="PIRSR" id="PIRSR600829-1"/>
    </source>
</evidence>
<dbReference type="InterPro" id="IPR000829">
    <property type="entry name" value="DAGK"/>
</dbReference>
<keyword evidence="5" id="KW-0808">Transferase</keyword>
<dbReference type="STRING" id="1216932.CM240_1469"/>
<feature type="binding site" evidence="16">
    <location>
        <position position="66"/>
    </location>
    <ligand>
        <name>substrate</name>
    </ligand>
</feature>
<evidence type="ECO:0000256" key="18">
    <source>
        <dbReference type="PIRSR" id="PIRSR600829-4"/>
    </source>
</evidence>
<evidence type="ECO:0000256" key="8">
    <source>
        <dbReference type="ARBA" id="ARBA00022777"/>
    </source>
</evidence>
<feature type="binding site" evidence="17">
    <location>
        <position position="13"/>
    </location>
    <ligand>
        <name>ATP</name>
        <dbReference type="ChEBI" id="CHEBI:30616"/>
    </ligand>
</feature>
<dbReference type="GO" id="GO:0005886">
    <property type="term" value="C:plasma membrane"/>
    <property type="evidence" value="ECO:0007669"/>
    <property type="project" value="UniProtKB-SubCell"/>
</dbReference>
<evidence type="ECO:0000256" key="1">
    <source>
        <dbReference type="ARBA" id="ARBA00004651"/>
    </source>
</evidence>
<keyword evidence="8 21" id="KW-0418">Kinase</keyword>
<feature type="domain" description="Phosphatidic acid phosphatase type 2/haloperoxidase" evidence="20">
    <location>
        <begin position="133"/>
        <end position="229"/>
    </location>
</feature>
<evidence type="ECO:0000256" key="16">
    <source>
        <dbReference type="PIRSR" id="PIRSR600829-2"/>
    </source>
</evidence>
<gene>
    <name evidence="21" type="ORF">CM240_1469</name>
</gene>
<dbReference type="SMART" id="SM00014">
    <property type="entry name" value="acidPPc"/>
    <property type="match status" value="1"/>
</dbReference>
<keyword evidence="11" id="KW-0443">Lipid metabolism</keyword>
<keyword evidence="18" id="KW-0479">Metal-binding</keyword>
<feature type="transmembrane region" description="Helical" evidence="19">
    <location>
        <begin position="211"/>
        <end position="232"/>
    </location>
</feature>
<evidence type="ECO:0000256" key="19">
    <source>
        <dbReference type="SAM" id="Phobius"/>
    </source>
</evidence>
<keyword evidence="3" id="KW-1003">Cell membrane</keyword>
<feature type="active site" description="Proton acceptor" evidence="15">
    <location>
        <position position="66"/>
    </location>
</feature>
<dbReference type="PANTHER" id="PTHR34299">
    <property type="entry name" value="DIACYLGLYCEROL KINASE"/>
    <property type="match status" value="1"/>
</dbReference>
<accession>W6RW62</accession>
<dbReference type="GO" id="GO:0005524">
    <property type="term" value="F:ATP binding"/>
    <property type="evidence" value="ECO:0007669"/>
    <property type="project" value="UniProtKB-KW"/>
</dbReference>
<keyword evidence="22" id="KW-1185">Reference proteome</keyword>
<evidence type="ECO:0000313" key="22">
    <source>
        <dbReference type="Proteomes" id="UP000019426"/>
    </source>
</evidence>
<dbReference type="eggNOG" id="COG0818">
    <property type="taxonomic scope" value="Bacteria"/>
</dbReference>
<dbReference type="GO" id="GO:0008654">
    <property type="term" value="P:phospholipid biosynthetic process"/>
    <property type="evidence" value="ECO:0007669"/>
    <property type="project" value="UniProtKB-KW"/>
</dbReference>
<evidence type="ECO:0000256" key="14">
    <source>
        <dbReference type="ARBA" id="ARBA00023264"/>
    </source>
</evidence>
<feature type="transmembrane region" description="Helical" evidence="19">
    <location>
        <begin position="52"/>
        <end position="72"/>
    </location>
</feature>
<dbReference type="OrthoDB" id="9789934at2"/>
<evidence type="ECO:0000256" key="17">
    <source>
        <dbReference type="PIRSR" id="PIRSR600829-3"/>
    </source>
</evidence>
<keyword evidence="9 17" id="KW-0067">ATP-binding</keyword>
<dbReference type="GO" id="GO:0016301">
    <property type="term" value="F:kinase activity"/>
    <property type="evidence" value="ECO:0007669"/>
    <property type="project" value="UniProtKB-KW"/>
</dbReference>
<feature type="binding site" evidence="17">
    <location>
        <position position="73"/>
    </location>
    <ligand>
        <name>ATP</name>
        <dbReference type="ChEBI" id="CHEBI:30616"/>
    </ligand>
</feature>
<dbReference type="PATRIC" id="fig|1216932.3.peg.1462"/>
<dbReference type="RefSeq" id="WP_044037847.1">
    <property type="nucleotide sequence ID" value="NZ_HG917868.1"/>
</dbReference>
<dbReference type="EMBL" id="HG917868">
    <property type="protein sequence ID" value="CDM68628.1"/>
    <property type="molecule type" value="Genomic_DNA"/>
</dbReference>
<evidence type="ECO:0000256" key="12">
    <source>
        <dbReference type="ARBA" id="ARBA00023136"/>
    </source>
</evidence>
<keyword evidence="4" id="KW-0444">Lipid biosynthesis</keyword>
<organism evidence="21 22">
    <name type="scientific">Clostridium bornimense</name>
    <dbReference type="NCBI Taxonomy" id="1216932"/>
    <lineage>
        <taxon>Bacteria</taxon>
        <taxon>Bacillati</taxon>
        <taxon>Bacillota</taxon>
        <taxon>Clostridia</taxon>
        <taxon>Eubacteriales</taxon>
        <taxon>Clostridiaceae</taxon>
        <taxon>Clostridium</taxon>
    </lineage>
</organism>
<dbReference type="InterPro" id="IPR036945">
    <property type="entry name" value="DAGK_sf"/>
</dbReference>
<dbReference type="PROSITE" id="PS01069">
    <property type="entry name" value="DAGK_PROKAR"/>
    <property type="match status" value="1"/>
</dbReference>
<evidence type="ECO:0000256" key="6">
    <source>
        <dbReference type="ARBA" id="ARBA00022692"/>
    </source>
</evidence>
<evidence type="ECO:0000259" key="20">
    <source>
        <dbReference type="SMART" id="SM00014"/>
    </source>
</evidence>
<dbReference type="SUPFAM" id="SSF48317">
    <property type="entry name" value="Acid phosphatase/Vanadium-dependent haloperoxidase"/>
    <property type="match status" value="1"/>
</dbReference>
<evidence type="ECO:0000313" key="21">
    <source>
        <dbReference type="EMBL" id="CDM68628.1"/>
    </source>
</evidence>
<evidence type="ECO:0000256" key="10">
    <source>
        <dbReference type="ARBA" id="ARBA00022989"/>
    </source>
</evidence>
<dbReference type="eggNOG" id="COG0671">
    <property type="taxonomic scope" value="Bacteria"/>
</dbReference>
<keyword evidence="13" id="KW-0594">Phospholipid biosynthesis</keyword>
<dbReference type="Proteomes" id="UP000019426">
    <property type="component" value="Chromosome M2/40_rep1"/>
</dbReference>
<feature type="transmembrane region" description="Helical" evidence="19">
    <location>
        <begin position="92"/>
        <end position="113"/>
    </location>
</feature>
<reference evidence="21 22" key="1">
    <citation type="submission" date="2013-11" db="EMBL/GenBank/DDBJ databases">
        <title>Complete genome sequence of Clostridum sp. M2/40.</title>
        <authorList>
            <person name="Wibberg D."/>
            <person name="Puehler A."/>
            <person name="Schlueter A."/>
        </authorList>
    </citation>
    <scope>NUCLEOTIDE SEQUENCE [LARGE SCALE GENOMIC DNA]</scope>
    <source>
        <strain evidence="22">M2/40</strain>
    </source>
</reference>
<keyword evidence="12 19" id="KW-0472">Membrane</keyword>
<evidence type="ECO:0000256" key="9">
    <source>
        <dbReference type="ARBA" id="ARBA00022840"/>
    </source>
</evidence>
<keyword evidence="18" id="KW-0460">Magnesium</keyword>
<dbReference type="AlphaFoldDB" id="W6RW62"/>
<evidence type="ECO:0000256" key="5">
    <source>
        <dbReference type="ARBA" id="ARBA00022679"/>
    </source>
</evidence>
<protein>
    <submittedName>
        <fullName evidence="21">Diacylglycerol kinase/PAP2 family protein</fullName>
    </submittedName>
</protein>
<feature type="transmembrane region" description="Helical" evidence="19">
    <location>
        <begin position="134"/>
        <end position="154"/>
    </location>
</feature>
<dbReference type="CDD" id="cd14266">
    <property type="entry name" value="UDPK_IM_PAP2_like"/>
    <property type="match status" value="1"/>
</dbReference>
<feature type="transmembrane region" description="Helical" evidence="19">
    <location>
        <begin position="174"/>
        <end position="199"/>
    </location>
</feature>
<dbReference type="KEGG" id="clt:CM240_1469"/>
<keyword evidence="6 19" id="KW-0812">Transmembrane</keyword>
<dbReference type="Pfam" id="PF01569">
    <property type="entry name" value="PAP2"/>
    <property type="match status" value="1"/>
</dbReference>
<keyword evidence="10 19" id="KW-1133">Transmembrane helix</keyword>
<evidence type="ECO:0000256" key="13">
    <source>
        <dbReference type="ARBA" id="ARBA00023209"/>
    </source>
</evidence>
<comment type="similarity">
    <text evidence="2">Belongs to the bacterial diacylglycerol kinase family.</text>
</comment>
<proteinExistence type="inferred from homology"/>
<dbReference type="HOGENOM" id="CLU_101368_0_0_9"/>
<sequence length="234" mass="25749">MKQVRSIVDSFNYAIEGLVYATRTQRNMRIHLITSLGILTACFFYKLSKAEILVLSITITLVLFAELINTAIEATVDILTNNFHPLAKIAKNTAAGAVLVTAINAIFIGYIIFWDKLKKLSFQLVNIIKESDTYLVFIVLILICMIILFLKAVIGEGTPLRGGMPSGHASISFAIATMISLIAKNESVILLSFILAIIVAQSRVDSKVHTVWEVIVGAIVGILITVIIFKVFTY</sequence>
<dbReference type="Pfam" id="PF01219">
    <property type="entry name" value="DAGK_prokar"/>
    <property type="match status" value="1"/>
</dbReference>
<evidence type="ECO:0000256" key="3">
    <source>
        <dbReference type="ARBA" id="ARBA00022475"/>
    </source>
</evidence>
<feature type="binding site" evidence="18">
    <location>
        <position position="73"/>
    </location>
    <ligand>
        <name>a divalent metal cation</name>
        <dbReference type="ChEBI" id="CHEBI:60240"/>
    </ligand>
</feature>
<evidence type="ECO:0000256" key="7">
    <source>
        <dbReference type="ARBA" id="ARBA00022741"/>
    </source>
</evidence>
<dbReference type="GO" id="GO:0046872">
    <property type="term" value="F:metal ion binding"/>
    <property type="evidence" value="ECO:0007669"/>
    <property type="project" value="UniProtKB-KW"/>
</dbReference>